<evidence type="ECO:0000256" key="2">
    <source>
        <dbReference type="SAM" id="Phobius"/>
    </source>
</evidence>
<keyword evidence="1" id="KW-0175">Coiled coil</keyword>
<dbReference type="PANTHER" id="PTHR21666">
    <property type="entry name" value="PEPTIDASE-RELATED"/>
    <property type="match status" value="1"/>
</dbReference>
<reference evidence="5 6" key="1">
    <citation type="submission" date="2018-06" db="EMBL/GenBank/DDBJ databases">
        <title>Genomic Encyclopedia of Archaeal and Bacterial Type Strains, Phase II (KMG-II): from individual species to whole genera.</title>
        <authorList>
            <person name="Goeker M."/>
        </authorList>
    </citation>
    <scope>NUCLEOTIDE SEQUENCE [LARGE SCALE GENOMIC DNA]</scope>
    <source>
        <strain evidence="5 6">DSM 13087</strain>
    </source>
</reference>
<dbReference type="Gene3D" id="2.70.70.10">
    <property type="entry name" value="Glucose Permease (Domain IIA)"/>
    <property type="match status" value="1"/>
</dbReference>
<accession>A0A2W7QBR7</accession>
<keyword evidence="2" id="KW-0472">Membrane</keyword>
<gene>
    <name evidence="5" type="ORF">LY56_01627</name>
</gene>
<dbReference type="AlphaFoldDB" id="A0A2W7QBR7"/>
<evidence type="ECO:0000313" key="6">
    <source>
        <dbReference type="Proteomes" id="UP000249364"/>
    </source>
</evidence>
<dbReference type="SUPFAM" id="SSF51261">
    <property type="entry name" value="Duplicated hybrid motif"/>
    <property type="match status" value="1"/>
</dbReference>
<dbReference type="Pfam" id="PF01551">
    <property type="entry name" value="Peptidase_M23"/>
    <property type="match status" value="1"/>
</dbReference>
<dbReference type="PANTHER" id="PTHR21666:SF270">
    <property type="entry name" value="MUREIN HYDROLASE ACTIVATOR ENVC"/>
    <property type="match status" value="1"/>
</dbReference>
<dbReference type="InterPro" id="IPR050570">
    <property type="entry name" value="Cell_wall_metabolism_enzyme"/>
</dbReference>
<comment type="caution">
    <text evidence="5">The sequence shown here is derived from an EMBL/GenBank/DDBJ whole genome shotgun (WGS) entry which is preliminary data.</text>
</comment>
<dbReference type="Proteomes" id="UP000249364">
    <property type="component" value="Unassembled WGS sequence"/>
</dbReference>
<sequence length="447" mass="49498">MKRLLVRVNQRLERQFPEQRLFLRSNNSTRFVRLRPASQAVGFASVAVFFAWGVIATSILLMDVIGSGTLRDQALREQANYEQRLNQLANERDARARETETAQARFSEAMERISEMQMQLLASEERRLELETGIDAIHSTIGRVTRERDDARARLAEVTRTLEAETGSTRTAADRSRDNEQMLDYLLAAMDRASHVTHDLNVSAEQAANQARHLAMENALLKDRNHMIFSQLEEALDAVVAPLERVFNSAGVSPDQIRRLVRQGASSQTASLRPIAISTSGTLGPSQDIARANAILDRMADVNAYRQGVDRLPVARPVSAGSVRETSGFGMRRHPLTGRNTMHNGLDWAGPRGTAILASGEGVVKTAERQRGYGNIVVIQHDFGIETYYAHLNSIDVKAGQRVSRGQRIGGMGTTGASTGVHLHYEVRVNGRPVNPVTYIRAGQHVF</sequence>
<keyword evidence="2" id="KW-0812">Transmembrane</keyword>
<keyword evidence="6" id="KW-1185">Reference proteome</keyword>
<evidence type="ECO:0000256" key="1">
    <source>
        <dbReference type="SAM" id="Coils"/>
    </source>
</evidence>
<name>A0A2W7QBR7_9RHOB</name>
<dbReference type="Pfam" id="PF19353">
    <property type="entry name" value="DUF5930"/>
    <property type="match status" value="1"/>
</dbReference>
<dbReference type="RefSeq" id="WP_245735518.1">
    <property type="nucleotide sequence ID" value="NZ_MEHT01000018.1"/>
</dbReference>
<dbReference type="FunFam" id="2.70.70.10:FF:000006">
    <property type="entry name" value="M23 family peptidase"/>
    <property type="match status" value="1"/>
</dbReference>
<evidence type="ECO:0000259" key="3">
    <source>
        <dbReference type="Pfam" id="PF01551"/>
    </source>
</evidence>
<dbReference type="InterPro" id="IPR016047">
    <property type="entry name" value="M23ase_b-sheet_dom"/>
</dbReference>
<feature type="domain" description="DUF5930" evidence="4">
    <location>
        <begin position="2"/>
        <end position="320"/>
    </location>
</feature>
<evidence type="ECO:0000313" key="5">
    <source>
        <dbReference type="EMBL" id="PZX45603.1"/>
    </source>
</evidence>
<dbReference type="STRING" id="121821.GCA_001870675_01038"/>
<feature type="coiled-coil region" evidence="1">
    <location>
        <begin position="71"/>
        <end position="98"/>
    </location>
</feature>
<dbReference type="EMBL" id="QKZQ01000006">
    <property type="protein sequence ID" value="PZX45603.1"/>
    <property type="molecule type" value="Genomic_DNA"/>
</dbReference>
<keyword evidence="2" id="KW-1133">Transmembrane helix</keyword>
<feature type="domain" description="M23ase beta-sheet core" evidence="3">
    <location>
        <begin position="342"/>
        <end position="436"/>
    </location>
</feature>
<feature type="transmembrane region" description="Helical" evidence="2">
    <location>
        <begin position="40"/>
        <end position="62"/>
    </location>
</feature>
<dbReference type="GO" id="GO:0004222">
    <property type="term" value="F:metalloendopeptidase activity"/>
    <property type="evidence" value="ECO:0007669"/>
    <property type="project" value="TreeGrafter"/>
</dbReference>
<organism evidence="5 6">
    <name type="scientific">Roseinatronobacter thiooxidans</name>
    <dbReference type="NCBI Taxonomy" id="121821"/>
    <lineage>
        <taxon>Bacteria</taxon>
        <taxon>Pseudomonadati</taxon>
        <taxon>Pseudomonadota</taxon>
        <taxon>Alphaproteobacteria</taxon>
        <taxon>Rhodobacterales</taxon>
        <taxon>Paracoccaceae</taxon>
        <taxon>Roseinatronobacter</taxon>
    </lineage>
</organism>
<dbReference type="InterPro" id="IPR045974">
    <property type="entry name" value="DUF5930"/>
</dbReference>
<dbReference type="CDD" id="cd12797">
    <property type="entry name" value="M23_peptidase"/>
    <property type="match status" value="1"/>
</dbReference>
<protein>
    <submittedName>
        <fullName evidence="5">Peptidase M23-like protein</fullName>
    </submittedName>
</protein>
<evidence type="ECO:0000259" key="4">
    <source>
        <dbReference type="Pfam" id="PF19353"/>
    </source>
</evidence>
<proteinExistence type="predicted"/>
<dbReference type="InterPro" id="IPR011055">
    <property type="entry name" value="Dup_hybrid_motif"/>
</dbReference>